<name>A0AA38M5D1_9CUCU</name>
<reference evidence="5" key="1">
    <citation type="journal article" date="2023" name="G3 (Bethesda)">
        <title>Whole genome assemblies of Zophobas morio and Tenebrio molitor.</title>
        <authorList>
            <person name="Kaur S."/>
            <person name="Stinson S.A."/>
            <person name="diCenzo G.C."/>
        </authorList>
    </citation>
    <scope>NUCLEOTIDE SEQUENCE</scope>
    <source>
        <strain evidence="5">QUZm001</strain>
    </source>
</reference>
<dbReference type="Proteomes" id="UP001168821">
    <property type="component" value="Unassembled WGS sequence"/>
</dbReference>
<keyword evidence="1" id="KW-0175">Coiled coil</keyword>
<proteinExistence type="predicted"/>
<evidence type="ECO:0000256" key="1">
    <source>
        <dbReference type="SAM" id="Coils"/>
    </source>
</evidence>
<dbReference type="PANTHER" id="PTHR21879">
    <property type="entry name" value="FI03362P-RELATED-RELATED"/>
    <property type="match status" value="1"/>
</dbReference>
<evidence type="ECO:0000313" key="5">
    <source>
        <dbReference type="EMBL" id="KAJ3642967.1"/>
    </source>
</evidence>
<feature type="transmembrane region" description="Helical" evidence="3">
    <location>
        <begin position="214"/>
        <end position="230"/>
    </location>
</feature>
<evidence type="ECO:0000256" key="3">
    <source>
        <dbReference type="SAM" id="Phobius"/>
    </source>
</evidence>
<feature type="chain" id="PRO_5041366640" evidence="4">
    <location>
        <begin position="17"/>
        <end position="574"/>
    </location>
</feature>
<evidence type="ECO:0000256" key="4">
    <source>
        <dbReference type="SAM" id="SignalP"/>
    </source>
</evidence>
<dbReference type="InterPro" id="IPR012464">
    <property type="entry name" value="DUF1676"/>
</dbReference>
<dbReference type="GO" id="GO:0016020">
    <property type="term" value="C:membrane"/>
    <property type="evidence" value="ECO:0007669"/>
    <property type="project" value="TreeGrafter"/>
</dbReference>
<feature type="region of interest" description="Disordered" evidence="2">
    <location>
        <begin position="247"/>
        <end position="286"/>
    </location>
</feature>
<feature type="compositionally biased region" description="Basic and acidic residues" evidence="2">
    <location>
        <begin position="270"/>
        <end position="286"/>
    </location>
</feature>
<dbReference type="Pfam" id="PF07898">
    <property type="entry name" value="DUF1676"/>
    <property type="match status" value="1"/>
</dbReference>
<dbReference type="AlphaFoldDB" id="A0AA38M5D1"/>
<accession>A0AA38M5D1</accession>
<feature type="region of interest" description="Disordered" evidence="2">
    <location>
        <begin position="327"/>
        <end position="367"/>
    </location>
</feature>
<dbReference type="EMBL" id="JALNTZ010000008">
    <property type="protein sequence ID" value="KAJ3642967.1"/>
    <property type="molecule type" value="Genomic_DNA"/>
</dbReference>
<gene>
    <name evidence="5" type="ORF">Zmor_025712</name>
</gene>
<feature type="transmembrane region" description="Helical" evidence="3">
    <location>
        <begin position="180"/>
        <end position="202"/>
    </location>
</feature>
<sequence length="574" mass="65669">MFAFFLFAFLLRGVISTNTTVEEIPESYLNLASGNSLWTSLLKNCPQPTMACVEKNMYDYLRDTFSHPDDLSVTSFLKFARNDVKYDHVEQDDDEAEEEPASAFEAMSRSLHGRSVNFLMNHDMEVKLPESMFDGSTLKVSPRGFEGSGALVKIELVPRQVEVAEGRIFKKIKKFISEKLIYALMAILLIIKLLAAKFMFLMPMMVGAVTAKKLLIKVLLFLFPALHHLFKLCAYVPHGTKFHHHKHHIQHFHHLSHSKPHHHHHHGGDHHHDHGPHDSIEVIHPHADGPPVLAGGQWHGHGHHTLELEEPHKPLYKPHEQELEYFSGGPSLSHHFINHRQDSSEDTNEVQPWGQGQRKKQPNRPLAPKEIEAMVLKAEREAMLKARLQQERHRIQEENARLQEQLRQAMKLQDKLKQQAVAVKARVPVAPIPILQTPDVEQKHVYSAKVKQEEPKPHENAFEKALHQAAAITYDPFYSPILEKIDKILVGLGVRDEGCRERLICSMYKNPTRFSPHSNLLSAELSRDSSELQKPTSTNAAVIRFYRYVQAARDGQDKRECLRLYPSCALNTEQ</sequence>
<dbReference type="PANTHER" id="PTHR21879:SF4">
    <property type="entry name" value="OSIRIS 17, ISOFORM C"/>
    <property type="match status" value="1"/>
</dbReference>
<feature type="compositionally biased region" description="Basic residues" evidence="2">
    <location>
        <begin position="247"/>
        <end position="269"/>
    </location>
</feature>
<organism evidence="5 6">
    <name type="scientific">Zophobas morio</name>
    <dbReference type="NCBI Taxonomy" id="2755281"/>
    <lineage>
        <taxon>Eukaryota</taxon>
        <taxon>Metazoa</taxon>
        <taxon>Ecdysozoa</taxon>
        <taxon>Arthropoda</taxon>
        <taxon>Hexapoda</taxon>
        <taxon>Insecta</taxon>
        <taxon>Pterygota</taxon>
        <taxon>Neoptera</taxon>
        <taxon>Endopterygota</taxon>
        <taxon>Coleoptera</taxon>
        <taxon>Polyphaga</taxon>
        <taxon>Cucujiformia</taxon>
        <taxon>Tenebrionidae</taxon>
        <taxon>Zophobas</taxon>
    </lineage>
</organism>
<keyword evidence="3" id="KW-0472">Membrane</keyword>
<comment type="caution">
    <text evidence="5">The sequence shown here is derived from an EMBL/GenBank/DDBJ whole genome shotgun (WGS) entry which is preliminary data.</text>
</comment>
<evidence type="ECO:0000256" key="2">
    <source>
        <dbReference type="SAM" id="MobiDB-lite"/>
    </source>
</evidence>
<keyword evidence="6" id="KW-1185">Reference proteome</keyword>
<keyword evidence="3" id="KW-0812">Transmembrane</keyword>
<keyword evidence="4" id="KW-0732">Signal</keyword>
<evidence type="ECO:0000313" key="6">
    <source>
        <dbReference type="Proteomes" id="UP001168821"/>
    </source>
</evidence>
<feature type="coiled-coil region" evidence="1">
    <location>
        <begin position="378"/>
        <end position="422"/>
    </location>
</feature>
<dbReference type="InterPro" id="IPR006631">
    <property type="entry name" value="DM4_12"/>
</dbReference>
<dbReference type="Pfam" id="PF07841">
    <property type="entry name" value="DM4_12"/>
    <property type="match status" value="1"/>
</dbReference>
<protein>
    <submittedName>
        <fullName evidence="5">Uncharacterized protein</fullName>
    </submittedName>
</protein>
<keyword evidence="3" id="KW-1133">Transmembrane helix</keyword>
<feature type="signal peptide" evidence="4">
    <location>
        <begin position="1"/>
        <end position="16"/>
    </location>
</feature>